<dbReference type="GO" id="GO:0016042">
    <property type="term" value="P:lipid catabolic process"/>
    <property type="evidence" value="ECO:0007669"/>
    <property type="project" value="InterPro"/>
</dbReference>
<dbReference type="Proteomes" id="UP000199690">
    <property type="component" value="Unassembled WGS sequence"/>
</dbReference>
<dbReference type="AlphaFoldDB" id="A0A1H6EKN3"/>
<feature type="chain" id="PRO_5030028774" evidence="1">
    <location>
        <begin position="26"/>
        <end position="221"/>
    </location>
</feature>
<dbReference type="Pfam" id="PF01674">
    <property type="entry name" value="Lipase_2"/>
    <property type="match status" value="1"/>
</dbReference>
<evidence type="ECO:0000313" key="4">
    <source>
        <dbReference type="Proteomes" id="UP000199690"/>
    </source>
</evidence>
<evidence type="ECO:0000313" key="5">
    <source>
        <dbReference type="Proteomes" id="UP000236729"/>
    </source>
</evidence>
<sequence>MRRLIGVLLACTAFAAFAPASPASAAGSHPVVFVHGYTGSASNWTAAEAYFRTNGYERSDLHAFEYDWSQSNERSAAELAAFVDRVLAETGAEQVDIVNHSMGGLVSRWYLKELGGHAEVAHWASLAGANHGTTAANACLVNASCREMVPGSAFEQQLNSGDETPGDTAYATWYSPCDGVILPYRSTVVDGADNNLVACQTHLGFLTDTGVFGEVVDFFES</sequence>
<name>A0A1H6EKN3_9PSEU</name>
<dbReference type="Proteomes" id="UP000236729">
    <property type="component" value="Unassembled WGS sequence"/>
</dbReference>
<proteinExistence type="predicted"/>
<dbReference type="GO" id="GO:0016298">
    <property type="term" value="F:lipase activity"/>
    <property type="evidence" value="ECO:0007669"/>
    <property type="project" value="TreeGrafter"/>
</dbReference>
<evidence type="ECO:0000256" key="1">
    <source>
        <dbReference type="SAM" id="SignalP"/>
    </source>
</evidence>
<dbReference type="PANTHER" id="PTHR32015:SF1">
    <property type="entry name" value="LIPASE"/>
    <property type="match status" value="1"/>
</dbReference>
<dbReference type="Gene3D" id="3.40.50.1820">
    <property type="entry name" value="alpha/beta hydrolase"/>
    <property type="match status" value="1"/>
</dbReference>
<protein>
    <submittedName>
        <fullName evidence="2">Triacylglycerol lipase</fullName>
    </submittedName>
</protein>
<evidence type="ECO:0000313" key="3">
    <source>
        <dbReference type="EMBL" id="SFF23678.1"/>
    </source>
</evidence>
<reference evidence="4 5" key="2">
    <citation type="submission" date="2016-10" db="EMBL/GenBank/DDBJ databases">
        <authorList>
            <person name="Varghese N."/>
            <person name="Submissions S."/>
        </authorList>
    </citation>
    <scope>NUCLEOTIDE SEQUENCE [LARGE SCALE GENOMIC DNA]</scope>
    <source>
        <strain evidence="5">ATCC 20501</strain>
        <strain evidence="3 4">CGMCC 4.3529</strain>
    </source>
</reference>
<dbReference type="EMBL" id="FNVB01000016">
    <property type="protein sequence ID" value="SEG97913.1"/>
    <property type="molecule type" value="Genomic_DNA"/>
</dbReference>
<gene>
    <name evidence="2" type="ORF">SAMN02982929_06929</name>
    <name evidence="3" type="ORF">SAMN05216506_12313</name>
</gene>
<reference evidence="2" key="1">
    <citation type="submission" date="2016-10" db="EMBL/GenBank/DDBJ databases">
        <authorList>
            <person name="de Groot N.N."/>
        </authorList>
    </citation>
    <scope>NUCLEOTIDE SEQUENCE [LARGE SCALE GENOMIC DNA]</scope>
    <source>
        <strain evidence="2">ATCC 20501</strain>
    </source>
</reference>
<evidence type="ECO:0000313" key="2">
    <source>
        <dbReference type="EMBL" id="SEG97913.1"/>
    </source>
</evidence>
<keyword evidence="1" id="KW-0732">Signal</keyword>
<accession>A0A1I2H2B0</accession>
<keyword evidence="4" id="KW-1185">Reference proteome</keyword>
<dbReference type="SMR" id="A0A1H6EKN3"/>
<accession>A0A1H6EKN3</accession>
<feature type="signal peptide" evidence="1">
    <location>
        <begin position="1"/>
        <end position="25"/>
    </location>
</feature>
<dbReference type="PANTHER" id="PTHR32015">
    <property type="entry name" value="FASTING INDUCED LIPASE"/>
    <property type="match status" value="1"/>
</dbReference>
<dbReference type="EMBL" id="FOME01000023">
    <property type="protein sequence ID" value="SFF23678.1"/>
    <property type="molecule type" value="Genomic_DNA"/>
</dbReference>
<organism evidence="2 5">
    <name type="scientific">Saccharopolyspora kobensis</name>
    <dbReference type="NCBI Taxonomy" id="146035"/>
    <lineage>
        <taxon>Bacteria</taxon>
        <taxon>Bacillati</taxon>
        <taxon>Actinomycetota</taxon>
        <taxon>Actinomycetes</taxon>
        <taxon>Pseudonocardiales</taxon>
        <taxon>Pseudonocardiaceae</taxon>
        <taxon>Saccharopolyspora</taxon>
    </lineage>
</organism>
<dbReference type="InterPro" id="IPR029058">
    <property type="entry name" value="AB_hydrolase_fold"/>
</dbReference>
<dbReference type="InterPro" id="IPR002918">
    <property type="entry name" value="Lipase_EstA/Esterase_EstB"/>
</dbReference>
<dbReference type="SUPFAM" id="SSF53474">
    <property type="entry name" value="alpha/beta-Hydrolases"/>
    <property type="match status" value="1"/>
</dbReference>
<dbReference type="RefSeq" id="WP_093358711.1">
    <property type="nucleotide sequence ID" value="NZ_FNVB01000016.1"/>
</dbReference>